<keyword evidence="7 12" id="KW-0560">Oxidoreductase</keyword>
<evidence type="ECO:0000313" key="14">
    <source>
        <dbReference type="Proteomes" id="UP000653305"/>
    </source>
</evidence>
<evidence type="ECO:0000256" key="12">
    <source>
        <dbReference type="RuleBase" id="RU000461"/>
    </source>
</evidence>
<dbReference type="GO" id="GO:0005506">
    <property type="term" value="F:iron ion binding"/>
    <property type="evidence" value="ECO:0007669"/>
    <property type="project" value="InterPro"/>
</dbReference>
<evidence type="ECO:0000256" key="7">
    <source>
        <dbReference type="ARBA" id="ARBA00023002"/>
    </source>
</evidence>
<evidence type="ECO:0000256" key="3">
    <source>
        <dbReference type="ARBA" id="ARBA00022617"/>
    </source>
</evidence>
<keyword evidence="8 11" id="KW-0408">Iron</keyword>
<dbReference type="PRINTS" id="PR00463">
    <property type="entry name" value="EP450I"/>
</dbReference>
<dbReference type="PANTHER" id="PTHR24282">
    <property type="entry name" value="CYTOCHROME P450 FAMILY MEMBER"/>
    <property type="match status" value="1"/>
</dbReference>
<accession>A0A830CN49</accession>
<comment type="caution">
    <text evidence="13">The sequence shown here is derived from an EMBL/GenBank/DDBJ whole genome shotgun (WGS) entry which is preliminary data.</text>
</comment>
<evidence type="ECO:0000256" key="11">
    <source>
        <dbReference type="PIRSR" id="PIRSR602401-1"/>
    </source>
</evidence>
<dbReference type="InterPro" id="IPR050665">
    <property type="entry name" value="Cytochrome_P450_Monooxygen"/>
</dbReference>
<feature type="binding site" description="axial binding residue" evidence="11">
    <location>
        <position position="452"/>
    </location>
    <ligand>
        <name>heme</name>
        <dbReference type="ChEBI" id="CHEBI:30413"/>
    </ligand>
    <ligandPart>
        <name>Fe</name>
        <dbReference type="ChEBI" id="CHEBI:18248"/>
    </ligandPart>
</feature>
<dbReference type="GO" id="GO:0020037">
    <property type="term" value="F:heme binding"/>
    <property type="evidence" value="ECO:0007669"/>
    <property type="project" value="InterPro"/>
</dbReference>
<evidence type="ECO:0000256" key="9">
    <source>
        <dbReference type="ARBA" id="ARBA00023033"/>
    </source>
</evidence>
<reference evidence="13" key="1">
    <citation type="submission" date="2020-07" db="EMBL/GenBank/DDBJ databases">
        <title>Ethylene signaling mediates host invasion by parasitic plants.</title>
        <authorList>
            <person name="Yoshida S."/>
        </authorList>
    </citation>
    <scope>NUCLEOTIDE SEQUENCE</scope>
    <source>
        <strain evidence="13">Okayama</strain>
    </source>
</reference>
<evidence type="ECO:0000256" key="4">
    <source>
        <dbReference type="ARBA" id="ARBA00022692"/>
    </source>
</evidence>
<dbReference type="InterPro" id="IPR017972">
    <property type="entry name" value="Cyt_P450_CS"/>
</dbReference>
<dbReference type="Gene3D" id="1.10.630.10">
    <property type="entry name" value="Cytochrome P450"/>
    <property type="match status" value="1"/>
</dbReference>
<keyword evidence="3 11" id="KW-0349">Heme</keyword>
<dbReference type="OrthoDB" id="1470350at2759"/>
<keyword evidence="5 11" id="KW-0479">Metal-binding</keyword>
<organism evidence="13 14">
    <name type="scientific">Phtheirospermum japonicum</name>
    <dbReference type="NCBI Taxonomy" id="374723"/>
    <lineage>
        <taxon>Eukaryota</taxon>
        <taxon>Viridiplantae</taxon>
        <taxon>Streptophyta</taxon>
        <taxon>Embryophyta</taxon>
        <taxon>Tracheophyta</taxon>
        <taxon>Spermatophyta</taxon>
        <taxon>Magnoliopsida</taxon>
        <taxon>eudicotyledons</taxon>
        <taxon>Gunneridae</taxon>
        <taxon>Pentapetalae</taxon>
        <taxon>asterids</taxon>
        <taxon>lamiids</taxon>
        <taxon>Lamiales</taxon>
        <taxon>Orobanchaceae</taxon>
        <taxon>Orobanchaceae incertae sedis</taxon>
        <taxon>Phtheirospermum</taxon>
    </lineage>
</organism>
<evidence type="ECO:0000313" key="13">
    <source>
        <dbReference type="EMBL" id="GFQ01241.1"/>
    </source>
</evidence>
<proteinExistence type="inferred from homology"/>
<keyword evidence="6" id="KW-1133">Transmembrane helix</keyword>
<evidence type="ECO:0000256" key="8">
    <source>
        <dbReference type="ARBA" id="ARBA00023004"/>
    </source>
</evidence>
<dbReference type="GO" id="GO:0016020">
    <property type="term" value="C:membrane"/>
    <property type="evidence" value="ECO:0007669"/>
    <property type="project" value="UniProtKB-SubCell"/>
</dbReference>
<dbReference type="Proteomes" id="UP000653305">
    <property type="component" value="Unassembled WGS sequence"/>
</dbReference>
<evidence type="ECO:0000256" key="5">
    <source>
        <dbReference type="ARBA" id="ARBA00022723"/>
    </source>
</evidence>
<dbReference type="SUPFAM" id="SSF48264">
    <property type="entry name" value="Cytochrome P450"/>
    <property type="match status" value="1"/>
</dbReference>
<dbReference type="InterPro" id="IPR002401">
    <property type="entry name" value="Cyt_P450_E_grp-I"/>
</dbReference>
<dbReference type="PRINTS" id="PR00385">
    <property type="entry name" value="P450"/>
</dbReference>
<dbReference type="PROSITE" id="PS00086">
    <property type="entry name" value="CYTOCHROME_P450"/>
    <property type="match status" value="1"/>
</dbReference>
<dbReference type="Pfam" id="PF00067">
    <property type="entry name" value="p450"/>
    <property type="match status" value="1"/>
</dbReference>
<comment type="similarity">
    <text evidence="2 12">Belongs to the cytochrome P450 family.</text>
</comment>
<keyword evidence="10" id="KW-0472">Membrane</keyword>
<dbReference type="PANTHER" id="PTHR24282:SF211">
    <property type="entry name" value="CYTOCHROME P450-RELATED"/>
    <property type="match status" value="1"/>
</dbReference>
<protein>
    <submittedName>
        <fullName evidence="13">Cytochrome p450 734a1</fullName>
    </submittedName>
</protein>
<dbReference type="InterPro" id="IPR001128">
    <property type="entry name" value="Cyt_P450"/>
</dbReference>
<keyword evidence="4" id="KW-0812">Transmembrane</keyword>
<evidence type="ECO:0000256" key="10">
    <source>
        <dbReference type="ARBA" id="ARBA00023136"/>
    </source>
</evidence>
<keyword evidence="9 12" id="KW-0503">Monooxygenase</keyword>
<dbReference type="GO" id="GO:0016705">
    <property type="term" value="F:oxidoreductase activity, acting on paired donors, with incorporation or reduction of molecular oxygen"/>
    <property type="evidence" value="ECO:0007669"/>
    <property type="project" value="InterPro"/>
</dbReference>
<name>A0A830CN49_9LAMI</name>
<dbReference type="InterPro" id="IPR036396">
    <property type="entry name" value="Cyt_P450_sf"/>
</dbReference>
<comment type="cofactor">
    <cofactor evidence="11">
        <name>heme</name>
        <dbReference type="ChEBI" id="CHEBI:30413"/>
    </cofactor>
</comment>
<dbReference type="EMBL" id="BMAC01000667">
    <property type="protein sequence ID" value="GFQ01241.1"/>
    <property type="molecule type" value="Genomic_DNA"/>
</dbReference>
<sequence>MHLTLFLFISPLIYLSYHFIRKTVWVPLNFKTHFEKQGVSGPAYRPIFGNSAWIRRELIAAAEAKPISGISHDIAHRVIPHYATWSSLYGKTFLYWFGTKPRLAVGDPEMIKEGLMNSNGKFQRIDFNPSSKVLFGNGLVGLDGHKWALHRRITSQAFNMERVKGWIPEIVASTEKLLTKWDEKRDEKKEFEVEVYKDLQELSADIISRTAFGSSFEEGKRIFQLQEQQVGLVLQALRSVYIPGFRFLPTKKNRLRWKLDQETRRSIRALIERKGKNGENPKSLLTLLMSPYKNEDGVDERLDVEEIIDECKTFYFAGKETTATLLTWTLLLLASHQEWQRRARDEVLVTCKDNAPPTAEKLSDLKLMSMILNETLRLYPPAVALMRQASENTRMGSLDIPAGTQFYFPMTAVHHDTELWGDDANEFNPLRFTEPRKHMASFFPFGLGPKICVGQNLAVVEAKIVLAMILQHYSFVISPSYVHAPMQSISLPPQYGVQLLFTRILL</sequence>
<keyword evidence="14" id="KW-1185">Reference proteome</keyword>
<dbReference type="AlphaFoldDB" id="A0A830CN49"/>
<comment type="subcellular location">
    <subcellularLocation>
        <location evidence="1">Membrane</location>
        <topology evidence="1">Single-pass membrane protein</topology>
    </subcellularLocation>
</comment>
<evidence type="ECO:0000256" key="2">
    <source>
        <dbReference type="ARBA" id="ARBA00010617"/>
    </source>
</evidence>
<evidence type="ECO:0000256" key="1">
    <source>
        <dbReference type="ARBA" id="ARBA00004167"/>
    </source>
</evidence>
<gene>
    <name evidence="13" type="ORF">PHJA_002268000</name>
</gene>
<evidence type="ECO:0000256" key="6">
    <source>
        <dbReference type="ARBA" id="ARBA00022989"/>
    </source>
</evidence>
<dbReference type="GO" id="GO:0004497">
    <property type="term" value="F:monooxygenase activity"/>
    <property type="evidence" value="ECO:0007669"/>
    <property type="project" value="UniProtKB-KW"/>
</dbReference>